<keyword evidence="4" id="KW-0963">Cytoplasm</keyword>
<name>A0ABD0MA09_9CAEN</name>
<evidence type="ECO:0000313" key="11">
    <source>
        <dbReference type="Proteomes" id="UP001519460"/>
    </source>
</evidence>
<dbReference type="Pfam" id="PF00615">
    <property type="entry name" value="RGS"/>
    <property type="match status" value="1"/>
</dbReference>
<keyword evidence="6" id="KW-0472">Membrane</keyword>
<comment type="caution">
    <text evidence="10">The sequence shown here is derived from an EMBL/GenBank/DDBJ whole genome shotgun (WGS) entry which is preliminary data.</text>
</comment>
<dbReference type="AlphaFoldDB" id="A0ABD0MA09"/>
<keyword evidence="8" id="KW-0539">Nucleus</keyword>
<dbReference type="InterPro" id="IPR044926">
    <property type="entry name" value="RGS_subdomain_2"/>
</dbReference>
<evidence type="ECO:0000256" key="1">
    <source>
        <dbReference type="ARBA" id="ARBA00004123"/>
    </source>
</evidence>
<evidence type="ECO:0000259" key="9">
    <source>
        <dbReference type="PROSITE" id="PS50132"/>
    </source>
</evidence>
<keyword evidence="7" id="KW-0325">Glycoprotein</keyword>
<dbReference type="CDD" id="cd08718">
    <property type="entry name" value="RGS_RZ-like"/>
    <property type="match status" value="1"/>
</dbReference>
<protein>
    <recommendedName>
        <fullName evidence="9">RGS domain-containing protein</fullName>
    </recommendedName>
</protein>
<evidence type="ECO:0000256" key="7">
    <source>
        <dbReference type="ARBA" id="ARBA00023180"/>
    </source>
</evidence>
<dbReference type="Proteomes" id="UP001519460">
    <property type="component" value="Unassembled WGS sequence"/>
</dbReference>
<dbReference type="PRINTS" id="PR01301">
    <property type="entry name" value="RGSPROTEIN"/>
</dbReference>
<evidence type="ECO:0000256" key="3">
    <source>
        <dbReference type="ARBA" id="ARBA00004496"/>
    </source>
</evidence>
<feature type="domain" description="RGS" evidence="9">
    <location>
        <begin position="23"/>
        <end position="139"/>
    </location>
</feature>
<proteinExistence type="predicted"/>
<dbReference type="SUPFAM" id="SSF48097">
    <property type="entry name" value="Regulator of G-protein signaling, RGS"/>
    <property type="match status" value="1"/>
</dbReference>
<dbReference type="GO" id="GO:0005737">
    <property type="term" value="C:cytoplasm"/>
    <property type="evidence" value="ECO:0007669"/>
    <property type="project" value="UniProtKB-SubCell"/>
</dbReference>
<keyword evidence="5" id="KW-0832">Ubl conjugation</keyword>
<organism evidence="10 11">
    <name type="scientific">Batillaria attramentaria</name>
    <dbReference type="NCBI Taxonomy" id="370345"/>
    <lineage>
        <taxon>Eukaryota</taxon>
        <taxon>Metazoa</taxon>
        <taxon>Spiralia</taxon>
        <taxon>Lophotrochozoa</taxon>
        <taxon>Mollusca</taxon>
        <taxon>Gastropoda</taxon>
        <taxon>Caenogastropoda</taxon>
        <taxon>Sorbeoconcha</taxon>
        <taxon>Cerithioidea</taxon>
        <taxon>Batillariidae</taxon>
        <taxon>Batillaria</taxon>
    </lineage>
</organism>
<dbReference type="GO" id="GO:0005634">
    <property type="term" value="C:nucleus"/>
    <property type="evidence" value="ECO:0007669"/>
    <property type="project" value="UniProtKB-SubCell"/>
</dbReference>
<evidence type="ECO:0000256" key="6">
    <source>
        <dbReference type="ARBA" id="ARBA00023136"/>
    </source>
</evidence>
<dbReference type="GO" id="GO:0007186">
    <property type="term" value="P:G protein-coupled receptor signaling pathway"/>
    <property type="evidence" value="ECO:0007669"/>
    <property type="project" value="UniProtKB-ARBA"/>
</dbReference>
<dbReference type="PANTHER" id="PTHR10845">
    <property type="entry name" value="REGULATOR OF G PROTEIN SIGNALING"/>
    <property type="match status" value="1"/>
</dbReference>
<evidence type="ECO:0000313" key="10">
    <source>
        <dbReference type="EMBL" id="KAK7508206.1"/>
    </source>
</evidence>
<dbReference type="InterPro" id="IPR036305">
    <property type="entry name" value="RGS_sf"/>
</dbReference>
<evidence type="ECO:0000256" key="2">
    <source>
        <dbReference type="ARBA" id="ARBA00004370"/>
    </source>
</evidence>
<dbReference type="SMART" id="SM00315">
    <property type="entry name" value="RGS"/>
    <property type="match status" value="1"/>
</dbReference>
<dbReference type="PANTHER" id="PTHR10845:SF192">
    <property type="entry name" value="DOUBLE HIT, ISOFORM B"/>
    <property type="match status" value="1"/>
</dbReference>
<dbReference type="Gene3D" id="1.10.167.10">
    <property type="entry name" value="Regulator of G-protein Signalling 4, domain 2"/>
    <property type="match status" value="1"/>
</dbReference>
<dbReference type="FunFam" id="1.10.167.10:FF:000015">
    <property type="entry name" value="Regulator of G-protein signaling 17"/>
    <property type="match status" value="1"/>
</dbReference>
<evidence type="ECO:0000256" key="4">
    <source>
        <dbReference type="ARBA" id="ARBA00022490"/>
    </source>
</evidence>
<dbReference type="GO" id="GO:0016020">
    <property type="term" value="C:membrane"/>
    <property type="evidence" value="ECO:0007669"/>
    <property type="project" value="UniProtKB-SubCell"/>
</dbReference>
<sequence>MLGQQKISAYTPTLEELKCWGESFEKLMKCAGGRKLFREFLRSEYSEENMLFWLACEELKTENNPELVEEKARVIYEDYISILSPKEVSLDSRVREVINRNMVEPTPHTFDEAQLQIFTLMHRDSYPRFLNSQMYKRLLQQYQST</sequence>
<accession>A0ABD0MA09</accession>
<comment type="subcellular location">
    <subcellularLocation>
        <location evidence="3">Cytoplasm</location>
    </subcellularLocation>
    <subcellularLocation>
        <location evidence="2">Membrane</location>
    </subcellularLocation>
    <subcellularLocation>
        <location evidence="1">Nucleus</location>
    </subcellularLocation>
</comment>
<dbReference type="InterPro" id="IPR016137">
    <property type="entry name" value="RGS"/>
</dbReference>
<evidence type="ECO:0000256" key="8">
    <source>
        <dbReference type="ARBA" id="ARBA00023242"/>
    </source>
</evidence>
<dbReference type="PROSITE" id="PS50132">
    <property type="entry name" value="RGS"/>
    <property type="match status" value="1"/>
</dbReference>
<keyword evidence="11" id="KW-1185">Reference proteome</keyword>
<gene>
    <name evidence="10" type="ORF">BaRGS_00000445</name>
</gene>
<dbReference type="EMBL" id="JACVVK020000002">
    <property type="protein sequence ID" value="KAK7508206.1"/>
    <property type="molecule type" value="Genomic_DNA"/>
</dbReference>
<reference evidence="10 11" key="1">
    <citation type="journal article" date="2023" name="Sci. Data">
        <title>Genome assembly of the Korean intertidal mud-creeper Batillaria attramentaria.</title>
        <authorList>
            <person name="Patra A.K."/>
            <person name="Ho P.T."/>
            <person name="Jun S."/>
            <person name="Lee S.J."/>
            <person name="Kim Y."/>
            <person name="Won Y.J."/>
        </authorList>
    </citation>
    <scope>NUCLEOTIDE SEQUENCE [LARGE SCALE GENOMIC DNA]</scope>
    <source>
        <strain evidence="10">Wonlab-2016</strain>
    </source>
</reference>
<evidence type="ECO:0000256" key="5">
    <source>
        <dbReference type="ARBA" id="ARBA00022843"/>
    </source>
</evidence>